<reference evidence="2" key="1">
    <citation type="submission" date="2014-05" db="EMBL/GenBank/DDBJ databases">
        <authorList>
            <person name="Chronopoulou M."/>
        </authorList>
    </citation>
    <scope>NUCLEOTIDE SEQUENCE</scope>
    <source>
        <tissue evidence="2">Whole organism</tissue>
    </source>
</reference>
<proteinExistence type="predicted"/>
<feature type="region of interest" description="Disordered" evidence="1">
    <location>
        <begin position="1"/>
        <end position="22"/>
    </location>
</feature>
<evidence type="ECO:0000313" key="2">
    <source>
        <dbReference type="EMBL" id="CDW18228.1"/>
    </source>
</evidence>
<protein>
    <submittedName>
        <fullName evidence="2">Uncharacterized protein</fullName>
    </submittedName>
</protein>
<feature type="non-terminal residue" evidence="2">
    <location>
        <position position="1"/>
    </location>
</feature>
<evidence type="ECO:0000256" key="1">
    <source>
        <dbReference type="SAM" id="MobiDB-lite"/>
    </source>
</evidence>
<feature type="compositionally biased region" description="Basic residues" evidence="1">
    <location>
        <begin position="1"/>
        <end position="16"/>
    </location>
</feature>
<organism evidence="2">
    <name type="scientific">Lepeophtheirus salmonis</name>
    <name type="common">Salmon louse</name>
    <name type="synonym">Caligus salmonis</name>
    <dbReference type="NCBI Taxonomy" id="72036"/>
    <lineage>
        <taxon>Eukaryota</taxon>
        <taxon>Metazoa</taxon>
        <taxon>Ecdysozoa</taxon>
        <taxon>Arthropoda</taxon>
        <taxon>Crustacea</taxon>
        <taxon>Multicrustacea</taxon>
        <taxon>Hexanauplia</taxon>
        <taxon>Copepoda</taxon>
        <taxon>Siphonostomatoida</taxon>
        <taxon>Caligidae</taxon>
        <taxon>Lepeophtheirus</taxon>
    </lineage>
</organism>
<sequence length="44" mass="5245">HLVIKKKKKKEKKHYKNLNSNLSNHEGEREKIIPIVVSFLYSLL</sequence>
<feature type="non-terminal residue" evidence="2">
    <location>
        <position position="44"/>
    </location>
</feature>
<dbReference type="EMBL" id="HACA01000867">
    <property type="protein sequence ID" value="CDW18228.1"/>
    <property type="molecule type" value="Transcribed_RNA"/>
</dbReference>
<name>A0A0K2SWR5_LEPSM</name>
<dbReference type="AlphaFoldDB" id="A0A0K2SWR5"/>
<accession>A0A0K2SWR5</accession>